<accession>A0AAW4MXL6</accession>
<evidence type="ECO:0000313" key="5">
    <source>
        <dbReference type="Proteomes" id="UP001197492"/>
    </source>
</evidence>
<dbReference type="Proteomes" id="UP001196408">
    <property type="component" value="Unassembled WGS sequence"/>
</dbReference>
<dbReference type="RefSeq" id="WP_217747567.1">
    <property type="nucleotide sequence ID" value="NZ_JAHOEB010000027.1"/>
</dbReference>
<dbReference type="NCBIfam" id="TIGR02385">
    <property type="entry name" value="RelE_StbE"/>
    <property type="match status" value="1"/>
</dbReference>
<dbReference type="GO" id="GO:0004521">
    <property type="term" value="F:RNA endonuclease activity"/>
    <property type="evidence" value="ECO:0007669"/>
    <property type="project" value="TreeGrafter"/>
</dbReference>
<evidence type="ECO:0000256" key="1">
    <source>
        <dbReference type="ARBA" id="ARBA00061366"/>
    </source>
</evidence>
<organism evidence="2 4">
    <name type="scientific">Catenibacterium mitsuokai</name>
    <dbReference type="NCBI Taxonomy" id="100886"/>
    <lineage>
        <taxon>Bacteria</taxon>
        <taxon>Bacillati</taxon>
        <taxon>Bacillota</taxon>
        <taxon>Erysipelotrichia</taxon>
        <taxon>Erysipelotrichales</taxon>
        <taxon>Coprobacillaceae</taxon>
        <taxon>Catenibacterium</taxon>
    </lineage>
</organism>
<evidence type="ECO:0000313" key="2">
    <source>
        <dbReference type="EMBL" id="MBV3382722.1"/>
    </source>
</evidence>
<dbReference type="Proteomes" id="UP001197492">
    <property type="component" value="Unassembled WGS sequence"/>
</dbReference>
<comment type="caution">
    <text evidence="2">The sequence shown here is derived from an EMBL/GenBank/DDBJ whole genome shotgun (WGS) entry which is preliminary data.</text>
</comment>
<protein>
    <submittedName>
        <fullName evidence="2">Type II toxin-antitoxin system YafQ family toxin</fullName>
    </submittedName>
</protein>
<dbReference type="PANTHER" id="PTHR40588:SF1">
    <property type="entry name" value="MRNA INTERFERASE TOXIN YAFQ"/>
    <property type="match status" value="1"/>
</dbReference>
<proteinExistence type="inferred from homology"/>
<reference evidence="2 5" key="1">
    <citation type="submission" date="2021-06" db="EMBL/GenBank/DDBJ databases">
        <title>Collection of gut derived symbiotic bacterial strains cultured from healthy donors.</title>
        <authorList>
            <person name="Lin H."/>
            <person name="Littmann E."/>
            <person name="Pamer E.G."/>
        </authorList>
    </citation>
    <scope>NUCLEOTIDE SEQUENCE</scope>
    <source>
        <strain evidence="3 5">MSK.21.70</strain>
        <strain evidence="2">MSK.21.82</strain>
    </source>
</reference>
<dbReference type="FunFam" id="3.30.2310.20:FF:000003">
    <property type="entry name" value="Type II toxin-antitoxin system YafQ family toxin"/>
    <property type="match status" value="1"/>
</dbReference>
<evidence type="ECO:0000313" key="3">
    <source>
        <dbReference type="EMBL" id="MBV3392762.1"/>
    </source>
</evidence>
<evidence type="ECO:0000313" key="4">
    <source>
        <dbReference type="Proteomes" id="UP001196408"/>
    </source>
</evidence>
<comment type="similarity">
    <text evidence="1">Belongs to the RelE toxin family. YafQ subfamily.</text>
</comment>
<sequence>MRKKLDIIWTSQFKKDYKLAMKRHLDIDLLDDIIRKLANNEQLPEKNKDHALAGNWVGHRECHILPDWLLVYRIENNLLVLTLSRTETHSDLFGK</sequence>
<gene>
    <name evidence="2" type="ORF">KSV97_05720</name>
    <name evidence="3" type="ORF">KSW06_05765</name>
</gene>
<dbReference type="Pfam" id="PF15738">
    <property type="entry name" value="YafQ_toxin"/>
    <property type="match status" value="1"/>
</dbReference>
<dbReference type="GO" id="GO:0006415">
    <property type="term" value="P:translational termination"/>
    <property type="evidence" value="ECO:0007669"/>
    <property type="project" value="TreeGrafter"/>
</dbReference>
<dbReference type="GO" id="GO:0006402">
    <property type="term" value="P:mRNA catabolic process"/>
    <property type="evidence" value="ECO:0007669"/>
    <property type="project" value="TreeGrafter"/>
</dbReference>
<dbReference type="EMBL" id="JAHOEL010000028">
    <property type="protein sequence ID" value="MBV3392762.1"/>
    <property type="molecule type" value="Genomic_DNA"/>
</dbReference>
<dbReference type="InterPro" id="IPR004386">
    <property type="entry name" value="Toxin_YafQ-like"/>
</dbReference>
<dbReference type="AlphaFoldDB" id="A0AAW4MXL6"/>
<dbReference type="InterPro" id="IPR007712">
    <property type="entry name" value="RelE/ParE_toxin"/>
</dbReference>
<name>A0AAW4MXL6_9FIRM</name>
<dbReference type="EMBL" id="JAHOEF010000028">
    <property type="protein sequence ID" value="MBV3382722.1"/>
    <property type="molecule type" value="Genomic_DNA"/>
</dbReference>
<keyword evidence="5" id="KW-1185">Reference proteome</keyword>
<dbReference type="PANTHER" id="PTHR40588">
    <property type="entry name" value="MRNA INTERFERASE TOXIN YAFQ"/>
    <property type="match status" value="1"/>
</dbReference>
<dbReference type="PIRSF" id="PIRSF006156">
    <property type="entry name" value="YafQ"/>
    <property type="match status" value="1"/>
</dbReference>